<evidence type="ECO:0000256" key="1">
    <source>
        <dbReference type="SAM" id="Phobius"/>
    </source>
</evidence>
<feature type="transmembrane region" description="Helical" evidence="1">
    <location>
        <begin position="211"/>
        <end position="229"/>
    </location>
</feature>
<dbReference type="SUPFAM" id="SSF48317">
    <property type="entry name" value="Acid phosphatase/Vanadium-dependent haloperoxidase"/>
    <property type="match status" value="1"/>
</dbReference>
<feature type="transmembrane region" description="Helical" evidence="1">
    <location>
        <begin position="100"/>
        <end position="120"/>
    </location>
</feature>
<dbReference type="InterPro" id="IPR000326">
    <property type="entry name" value="PAP2/HPO"/>
</dbReference>
<accession>A0ABS9HXV6</accession>
<keyword evidence="4" id="KW-1185">Reference proteome</keyword>
<evidence type="ECO:0000313" key="3">
    <source>
        <dbReference type="EMBL" id="MCF7223568.1"/>
    </source>
</evidence>
<feature type="transmembrane region" description="Helical" evidence="1">
    <location>
        <begin position="74"/>
        <end position="93"/>
    </location>
</feature>
<dbReference type="CDD" id="cd03396">
    <property type="entry name" value="PAP2_like_6"/>
    <property type="match status" value="1"/>
</dbReference>
<dbReference type="EMBL" id="JAKJPO010000018">
    <property type="protein sequence ID" value="MCF7223568.1"/>
    <property type="molecule type" value="Genomic_DNA"/>
</dbReference>
<feature type="transmembrane region" description="Helical" evidence="1">
    <location>
        <begin position="149"/>
        <end position="173"/>
    </location>
</feature>
<sequence>MRALQPMPHAPGFLRRHAAWPLLAFVVLVTATMAGNGDLWLADRLYAWEGGRWALREAWMTRQVLHLGGRNLSALLWLTMLAAWLAACLHGGWAPLRRPLGYLLLATAGAAAAVSLLKGVTAMDCPWDLSRYGGRLPMIGLLTARPPELPVAACFPAGHASGGYAWLASYFFLRVAWPRARHAGLAFGLAMGLAFGIAQQLRGAHFLSHDVWTAAICWFVALGLYLAFWPRQLASARAPA</sequence>
<keyword evidence="1" id="KW-0472">Membrane</keyword>
<reference evidence="3 4" key="3">
    <citation type="submission" date="2022-01" db="EMBL/GenBank/DDBJ databases">
        <authorList>
            <person name="Zhou L.Y."/>
        </authorList>
    </citation>
    <scope>NUCLEOTIDE SEQUENCE [LARGE SCALE GENOMIC DNA]</scope>
    <source>
        <strain evidence="3 4">TLK-CK17</strain>
    </source>
</reference>
<organism evidence="3 4">
    <name type="scientific">Marilutibacter chinensis</name>
    <dbReference type="NCBI Taxonomy" id="2912247"/>
    <lineage>
        <taxon>Bacteria</taxon>
        <taxon>Pseudomonadati</taxon>
        <taxon>Pseudomonadota</taxon>
        <taxon>Gammaproteobacteria</taxon>
        <taxon>Lysobacterales</taxon>
        <taxon>Lysobacteraceae</taxon>
        <taxon>Marilutibacter</taxon>
    </lineage>
</organism>
<feature type="domain" description="Phosphatidic acid phosphatase type 2/haloperoxidase" evidence="2">
    <location>
        <begin position="100"/>
        <end position="231"/>
    </location>
</feature>
<reference evidence="3 4" key="2">
    <citation type="submission" date="2022-01" db="EMBL/GenBank/DDBJ databases">
        <title>Lysobacter chinensis sp. nov., a bacterium isolated from cow dung compost.</title>
        <authorList>
            <person name="Liu Y."/>
        </authorList>
    </citation>
    <scope>NUCLEOTIDE SEQUENCE [LARGE SCALE GENOMIC DNA]</scope>
    <source>
        <strain evidence="3 4">TLK-CK17</strain>
    </source>
</reference>
<name>A0ABS9HXV6_9GAMM</name>
<proteinExistence type="predicted"/>
<keyword evidence="1" id="KW-0812">Transmembrane</keyword>
<evidence type="ECO:0000313" key="4">
    <source>
        <dbReference type="Proteomes" id="UP001430796"/>
    </source>
</evidence>
<feature type="transmembrane region" description="Helical" evidence="1">
    <location>
        <begin position="180"/>
        <end position="199"/>
    </location>
</feature>
<comment type="caution">
    <text evidence="3">The sequence shown here is derived from an EMBL/GenBank/DDBJ whole genome shotgun (WGS) entry which is preliminary data.</text>
</comment>
<dbReference type="RefSeq" id="WP_237056671.1">
    <property type="nucleotide sequence ID" value="NZ_JAKJPO010000018.1"/>
</dbReference>
<dbReference type="InterPro" id="IPR036938">
    <property type="entry name" value="PAP2/HPO_sf"/>
</dbReference>
<keyword evidence="1" id="KW-1133">Transmembrane helix</keyword>
<evidence type="ECO:0000259" key="2">
    <source>
        <dbReference type="Pfam" id="PF01569"/>
    </source>
</evidence>
<dbReference type="Proteomes" id="UP001430796">
    <property type="component" value="Unassembled WGS sequence"/>
</dbReference>
<reference evidence="4" key="1">
    <citation type="submission" date="2022-01" db="EMBL/GenBank/DDBJ databases">
        <title>Lysobacter chinensis sp. nov., a bacterium isolated from cow dung compost.</title>
        <authorList>
            <person name="Zhou L.Y."/>
        </authorList>
    </citation>
    <scope>NUCLEOTIDE SEQUENCE [LARGE SCALE GENOMIC DNA]</scope>
    <source>
        <strain evidence="4">TLK-CK17</strain>
    </source>
</reference>
<dbReference type="Pfam" id="PF01569">
    <property type="entry name" value="PAP2"/>
    <property type="match status" value="1"/>
</dbReference>
<protein>
    <submittedName>
        <fullName evidence="3">Phosphatase PAP2 family protein</fullName>
    </submittedName>
</protein>
<gene>
    <name evidence="3" type="ORF">L3V18_17550</name>
</gene>